<dbReference type="InterPro" id="IPR049809">
    <property type="entry name" value="YehF/YfeS-like_WGR"/>
</dbReference>
<accession>A0A495VCQ4</accession>
<evidence type="ECO:0000313" key="3">
    <source>
        <dbReference type="Proteomes" id="UP000274556"/>
    </source>
</evidence>
<dbReference type="AlphaFoldDB" id="A0A495VCQ4"/>
<protein>
    <submittedName>
        <fullName evidence="2">WGR domain-containing protein</fullName>
    </submittedName>
</protein>
<name>A0A495VCQ4_9GAMM</name>
<sequence>MPEVSQQGQRWINAEKARYYRVVLEQDLFGDWSLIACWGALHSRRGGMRVTSLPSLDAGVAALDGIAKRRRQRGYVPVHLPPDPSA</sequence>
<dbReference type="InterPro" id="IPR008893">
    <property type="entry name" value="WGR_domain"/>
</dbReference>
<dbReference type="Proteomes" id="UP000274556">
    <property type="component" value="Unassembled WGS sequence"/>
</dbReference>
<dbReference type="Pfam" id="PF05406">
    <property type="entry name" value="WGR"/>
    <property type="match status" value="1"/>
</dbReference>
<evidence type="ECO:0000313" key="2">
    <source>
        <dbReference type="EMBL" id="RKT45598.1"/>
    </source>
</evidence>
<organism evidence="2 3">
    <name type="scientific">Thiocapsa rosea</name>
    <dbReference type="NCBI Taxonomy" id="69360"/>
    <lineage>
        <taxon>Bacteria</taxon>
        <taxon>Pseudomonadati</taxon>
        <taxon>Pseudomonadota</taxon>
        <taxon>Gammaproteobacteria</taxon>
        <taxon>Chromatiales</taxon>
        <taxon>Chromatiaceae</taxon>
        <taxon>Thiocapsa</taxon>
    </lineage>
</organism>
<dbReference type="RefSeq" id="WP_120799949.1">
    <property type="nucleotide sequence ID" value="NZ_RBXL01000001.1"/>
</dbReference>
<dbReference type="CDD" id="cd07996">
    <property type="entry name" value="WGR_MMR_like"/>
    <property type="match status" value="1"/>
</dbReference>
<dbReference type="InterPro" id="IPR036930">
    <property type="entry name" value="WGR_dom_sf"/>
</dbReference>
<dbReference type="EMBL" id="RBXL01000001">
    <property type="protein sequence ID" value="RKT45598.1"/>
    <property type="molecule type" value="Genomic_DNA"/>
</dbReference>
<evidence type="ECO:0000259" key="1">
    <source>
        <dbReference type="Pfam" id="PF05406"/>
    </source>
</evidence>
<dbReference type="SUPFAM" id="SSF142921">
    <property type="entry name" value="WGR domain-like"/>
    <property type="match status" value="1"/>
</dbReference>
<comment type="caution">
    <text evidence="2">The sequence shown here is derived from an EMBL/GenBank/DDBJ whole genome shotgun (WGS) entry which is preliminary data.</text>
</comment>
<gene>
    <name evidence="2" type="ORF">BDD21_3066</name>
</gene>
<dbReference type="OrthoDB" id="5801306at2"/>
<proteinExistence type="predicted"/>
<reference evidence="2 3" key="1">
    <citation type="submission" date="2018-10" db="EMBL/GenBank/DDBJ databases">
        <title>Genomic Encyclopedia of Archaeal and Bacterial Type Strains, Phase II (KMG-II): from individual species to whole genera.</title>
        <authorList>
            <person name="Goeker M."/>
        </authorList>
    </citation>
    <scope>NUCLEOTIDE SEQUENCE [LARGE SCALE GENOMIC DNA]</scope>
    <source>
        <strain evidence="2 3">DSM 235</strain>
    </source>
</reference>
<feature type="domain" description="WGR" evidence="1">
    <location>
        <begin position="13"/>
        <end position="77"/>
    </location>
</feature>
<keyword evidence="3" id="KW-1185">Reference proteome</keyword>